<keyword evidence="2" id="KW-1185">Reference proteome</keyword>
<dbReference type="EMBL" id="ASPP01019098">
    <property type="protein sequence ID" value="ETO15466.1"/>
    <property type="molecule type" value="Genomic_DNA"/>
</dbReference>
<comment type="caution">
    <text evidence="1">The sequence shown here is derived from an EMBL/GenBank/DDBJ whole genome shotgun (WGS) entry which is preliminary data.</text>
</comment>
<evidence type="ECO:0000313" key="1">
    <source>
        <dbReference type="EMBL" id="ETO15466.1"/>
    </source>
</evidence>
<organism evidence="1 2">
    <name type="scientific">Reticulomyxa filosa</name>
    <dbReference type="NCBI Taxonomy" id="46433"/>
    <lineage>
        <taxon>Eukaryota</taxon>
        <taxon>Sar</taxon>
        <taxon>Rhizaria</taxon>
        <taxon>Retaria</taxon>
        <taxon>Foraminifera</taxon>
        <taxon>Monothalamids</taxon>
        <taxon>Reticulomyxidae</taxon>
        <taxon>Reticulomyxa</taxon>
    </lineage>
</organism>
<dbReference type="AlphaFoldDB" id="X6MP84"/>
<sequence length="287" mass="33577">MMNFILLQSQTAFGLLHNTSTHAINMSIKCLSLTFTYICDMLYMAIDVNTSTTHGDIFKIIGINFVYKIIKKIVRKWLNGLSHCNGIANEKDEGMYRNAESNTDVLIEQRPHKTTKQMWRARDMSKMLDWSTISEVRCPINQYKLVDILPLGQILSSQILSSKVKKDQLIEFNLKKVFISFFFFDNLQLVCYSCIYVYRFETKKIVVQVKAFEIINNVIQYLIVDSGWYWLFMSYLSSSDNCVTQIGLTQQSNIEYCNRLINIYSNLLCLQVNVSIFWKMIECNYIY</sequence>
<proteinExistence type="predicted"/>
<name>X6MP84_RETFI</name>
<protein>
    <submittedName>
        <fullName evidence="1">Uncharacterized protein</fullName>
    </submittedName>
</protein>
<evidence type="ECO:0000313" key="2">
    <source>
        <dbReference type="Proteomes" id="UP000023152"/>
    </source>
</evidence>
<dbReference type="Proteomes" id="UP000023152">
    <property type="component" value="Unassembled WGS sequence"/>
</dbReference>
<accession>X6MP84</accession>
<gene>
    <name evidence="1" type="ORF">RFI_21897</name>
</gene>
<reference evidence="1 2" key="1">
    <citation type="journal article" date="2013" name="Curr. Biol.">
        <title>The Genome of the Foraminiferan Reticulomyxa filosa.</title>
        <authorList>
            <person name="Glockner G."/>
            <person name="Hulsmann N."/>
            <person name="Schleicher M."/>
            <person name="Noegel A.A."/>
            <person name="Eichinger L."/>
            <person name="Gallinger C."/>
            <person name="Pawlowski J."/>
            <person name="Sierra R."/>
            <person name="Euteneuer U."/>
            <person name="Pillet L."/>
            <person name="Moustafa A."/>
            <person name="Platzer M."/>
            <person name="Groth M."/>
            <person name="Szafranski K."/>
            <person name="Schliwa M."/>
        </authorList>
    </citation>
    <scope>NUCLEOTIDE SEQUENCE [LARGE SCALE GENOMIC DNA]</scope>
</reference>